<keyword evidence="3" id="KW-1185">Reference proteome</keyword>
<proteinExistence type="predicted"/>
<organism evidence="2 3">
    <name type="scientific">Anaerohalosphaera lusitana</name>
    <dbReference type="NCBI Taxonomy" id="1936003"/>
    <lineage>
        <taxon>Bacteria</taxon>
        <taxon>Pseudomonadati</taxon>
        <taxon>Planctomycetota</taxon>
        <taxon>Phycisphaerae</taxon>
        <taxon>Sedimentisphaerales</taxon>
        <taxon>Anaerohalosphaeraceae</taxon>
        <taxon>Anaerohalosphaera</taxon>
    </lineage>
</organism>
<evidence type="ECO:0000256" key="1">
    <source>
        <dbReference type="SAM" id="SignalP"/>
    </source>
</evidence>
<feature type="signal peptide" evidence="1">
    <location>
        <begin position="1"/>
        <end position="19"/>
    </location>
</feature>
<feature type="chain" id="PRO_5012188766" description="DUF3352 domain-containing protein" evidence="1">
    <location>
        <begin position="20"/>
        <end position="330"/>
    </location>
</feature>
<dbReference type="KEGG" id="alus:STSP2_01650"/>
<gene>
    <name evidence="2" type="ORF">STSP2_01650</name>
</gene>
<evidence type="ECO:0000313" key="3">
    <source>
        <dbReference type="Proteomes" id="UP000189674"/>
    </source>
</evidence>
<evidence type="ECO:0000313" key="2">
    <source>
        <dbReference type="EMBL" id="AQT68486.1"/>
    </source>
</evidence>
<dbReference type="EMBL" id="CP019791">
    <property type="protein sequence ID" value="AQT68486.1"/>
    <property type="molecule type" value="Genomic_DNA"/>
</dbReference>
<name>A0A1U9NLX2_9BACT</name>
<dbReference type="RefSeq" id="WP_146661523.1">
    <property type="nucleotide sequence ID" value="NZ_CP019791.1"/>
</dbReference>
<reference evidence="3" key="1">
    <citation type="submission" date="2017-02" db="EMBL/GenBank/DDBJ databases">
        <title>Comparative genomics and description of representatives of a novel lineage of planctomycetes thriving in anoxic sediments.</title>
        <authorList>
            <person name="Spring S."/>
            <person name="Bunk B."/>
            <person name="Sproer C."/>
        </authorList>
    </citation>
    <scope>NUCLEOTIDE SEQUENCE [LARGE SCALE GENOMIC DNA]</scope>
    <source>
        <strain evidence="3">ST-NAGAB-D1</strain>
    </source>
</reference>
<sequence length="330" mass="35926" precursor="true">MKKAMICLVLALTAGYTIAGPVNLHLINNDAKWAMHLDLAKARQTVAGKLLSLKADSKYPEEASEAVTEFEKYAGQGAAKLVEGITIFSTSEKPRSGIAILSGRLDQQFIDQQLKSEGLELTKYDGKNLYTKQNEDKGGVAFANKDLIVLGSDIEMLKRALDAISGKTPNAGSGDGLPALRNWEQGTFFGLDFDDLTPMRNVKPDADFLKSPEQMSFSAGEADGKLSLWANVRTPDPQRAMKIKQIAQGLVALAAIKTSELPELADMVESVQVWSQGSNVSASFDYPAQKLVELAAKYVTMHQEKIDCQIELSVEVEPKKPDEGSETNNE</sequence>
<keyword evidence="1" id="KW-0732">Signal</keyword>
<evidence type="ECO:0008006" key="4">
    <source>
        <dbReference type="Google" id="ProtNLM"/>
    </source>
</evidence>
<dbReference type="STRING" id="1936003.STSP2_01650"/>
<dbReference type="Proteomes" id="UP000189674">
    <property type="component" value="Chromosome"/>
</dbReference>
<accession>A0A1U9NLX2</accession>
<dbReference type="AlphaFoldDB" id="A0A1U9NLX2"/>
<protein>
    <recommendedName>
        <fullName evidence="4">DUF3352 domain-containing protein</fullName>
    </recommendedName>
</protein>